<sequence>MCPGFALLLDREKGFVRQFMCGEKAGGKGPVPASVMLYLEKNGRIPSVS</sequence>
<dbReference type="EMBL" id="CP006643">
    <property type="protein sequence ID" value="AGX02957.1"/>
    <property type="molecule type" value="Genomic_DNA"/>
</dbReference>
<dbReference type="AlphaFoldDB" id="U5L8I2"/>
<evidence type="ECO:0000313" key="1">
    <source>
        <dbReference type="EMBL" id="AGX02957.1"/>
    </source>
</evidence>
<dbReference type="KEGG" id="bif:N288_05010"/>
<organism evidence="1 2">
    <name type="scientific">Bacillus infantis NRRL B-14911</name>
    <dbReference type="NCBI Taxonomy" id="1367477"/>
    <lineage>
        <taxon>Bacteria</taxon>
        <taxon>Bacillati</taxon>
        <taxon>Bacillota</taxon>
        <taxon>Bacilli</taxon>
        <taxon>Bacillales</taxon>
        <taxon>Bacillaceae</taxon>
        <taxon>Bacillus</taxon>
    </lineage>
</organism>
<dbReference type="STRING" id="1367477.N288_05010"/>
<keyword evidence="2" id="KW-1185">Reference proteome</keyword>
<accession>U5L8I2</accession>
<dbReference type="Proteomes" id="UP000017805">
    <property type="component" value="Chromosome"/>
</dbReference>
<evidence type="ECO:0000313" key="2">
    <source>
        <dbReference type="Proteomes" id="UP000017805"/>
    </source>
</evidence>
<gene>
    <name evidence="1" type="ORF">N288_05010</name>
</gene>
<reference evidence="1 2" key="1">
    <citation type="submission" date="2013-07" db="EMBL/GenBank/DDBJ databases">
        <title>Complete genome sequence of Bacillus infantis NRRL B-14911 that has potential to induce cardiac disease by antigenic mimicry.</title>
        <authorList>
            <person name="Massilamany C."/>
            <person name="Smith T.P.L."/>
            <person name="Loy J.D."/>
            <person name="Barletta R."/>
            <person name="Reddy J."/>
        </authorList>
    </citation>
    <scope>NUCLEOTIDE SEQUENCE [LARGE SCALE GENOMIC DNA]</scope>
    <source>
        <strain evidence="1 2">NRRL B-14911</strain>
    </source>
</reference>
<protein>
    <submittedName>
        <fullName evidence="1">Uncharacterized protein</fullName>
    </submittedName>
</protein>
<name>U5L8I2_9BACI</name>
<dbReference type="HOGENOM" id="CLU_3132338_0_0_9"/>
<proteinExistence type="predicted"/>